<organism evidence="1">
    <name type="scientific">marine sediment metagenome</name>
    <dbReference type="NCBI Taxonomy" id="412755"/>
    <lineage>
        <taxon>unclassified sequences</taxon>
        <taxon>metagenomes</taxon>
        <taxon>ecological metagenomes</taxon>
    </lineage>
</organism>
<protein>
    <submittedName>
        <fullName evidence="1">Uncharacterized protein</fullName>
    </submittedName>
</protein>
<gene>
    <name evidence="1" type="ORF">S01H1_09761</name>
</gene>
<dbReference type="AlphaFoldDB" id="X0TDB2"/>
<accession>X0TDB2</accession>
<reference evidence="1" key="1">
    <citation type="journal article" date="2014" name="Front. Microbiol.">
        <title>High frequency of phylogenetically diverse reductive dehalogenase-homologous genes in deep subseafloor sedimentary metagenomes.</title>
        <authorList>
            <person name="Kawai M."/>
            <person name="Futagami T."/>
            <person name="Toyoda A."/>
            <person name="Takaki Y."/>
            <person name="Nishi S."/>
            <person name="Hori S."/>
            <person name="Arai W."/>
            <person name="Tsubouchi T."/>
            <person name="Morono Y."/>
            <person name="Uchiyama I."/>
            <person name="Ito T."/>
            <person name="Fujiyama A."/>
            <person name="Inagaki F."/>
            <person name="Takami H."/>
        </authorList>
    </citation>
    <scope>NUCLEOTIDE SEQUENCE</scope>
    <source>
        <strain evidence="1">Expedition CK06-06</strain>
    </source>
</reference>
<evidence type="ECO:0000313" key="1">
    <source>
        <dbReference type="EMBL" id="GAF85306.1"/>
    </source>
</evidence>
<proteinExistence type="predicted"/>
<comment type="caution">
    <text evidence="1">The sequence shown here is derived from an EMBL/GenBank/DDBJ whole genome shotgun (WGS) entry which is preliminary data.</text>
</comment>
<dbReference type="EMBL" id="BARS01004989">
    <property type="protein sequence ID" value="GAF85306.1"/>
    <property type="molecule type" value="Genomic_DNA"/>
</dbReference>
<sequence length="40" mass="4584">MIFHLYNKNKNGGNGAHGRNKIDNLKDDMITLKPERIEST</sequence>
<name>X0TDB2_9ZZZZ</name>